<evidence type="ECO:0000256" key="5">
    <source>
        <dbReference type="ARBA" id="ARBA00022729"/>
    </source>
</evidence>
<dbReference type="Pfam" id="PF20520">
    <property type="entry name" value="Ac45-VOA1_TM"/>
    <property type="match status" value="1"/>
</dbReference>
<dbReference type="RefSeq" id="XP_022397861.1">
    <property type="nucleotide sequence ID" value="XM_022547366.1"/>
</dbReference>
<keyword evidence="7 10" id="KW-1133">Transmembrane helix</keyword>
<organism evidence="13 14">
    <name type="scientific">Aspergillus glaucus CBS 516.65</name>
    <dbReference type="NCBI Taxonomy" id="1160497"/>
    <lineage>
        <taxon>Eukaryota</taxon>
        <taxon>Fungi</taxon>
        <taxon>Dikarya</taxon>
        <taxon>Ascomycota</taxon>
        <taxon>Pezizomycotina</taxon>
        <taxon>Eurotiomycetes</taxon>
        <taxon>Eurotiomycetidae</taxon>
        <taxon>Eurotiales</taxon>
        <taxon>Aspergillaceae</taxon>
        <taxon>Aspergillus</taxon>
        <taxon>Aspergillus subgen. Aspergillus</taxon>
    </lineage>
</organism>
<gene>
    <name evidence="13" type="ORF">ASPGLDRAFT_50694</name>
</gene>
<feature type="chain" id="PRO_5012860704" description="Protein BIG1" evidence="11">
    <location>
        <begin position="19"/>
        <end position="287"/>
    </location>
</feature>
<protein>
    <recommendedName>
        <fullName evidence="3">Protein BIG1</fullName>
    </recommendedName>
</protein>
<dbReference type="STRING" id="1160497.A0A1L9VB79"/>
<dbReference type="GO" id="GO:0006078">
    <property type="term" value="P:(1-&gt;6)-beta-D-glucan biosynthetic process"/>
    <property type="evidence" value="ECO:0007669"/>
    <property type="project" value="TreeGrafter"/>
</dbReference>
<feature type="domain" description="V-type proton ATPase subunit S1/VOA1 transmembrane" evidence="12">
    <location>
        <begin position="237"/>
        <end position="276"/>
    </location>
</feature>
<dbReference type="GeneID" id="34463627"/>
<evidence type="ECO:0000256" key="11">
    <source>
        <dbReference type="SAM" id="SignalP"/>
    </source>
</evidence>
<keyword evidence="14" id="KW-1185">Reference proteome</keyword>
<keyword evidence="6" id="KW-0256">Endoplasmic reticulum</keyword>
<comment type="subcellular location">
    <subcellularLocation>
        <location evidence="1">Endoplasmic reticulum membrane</location>
        <topology evidence="1">Single-pass type I membrane protein</topology>
    </subcellularLocation>
</comment>
<evidence type="ECO:0000313" key="13">
    <source>
        <dbReference type="EMBL" id="OJJ81163.1"/>
    </source>
</evidence>
<sequence>MHFSGLGLLALGAATASAFRDTSPFFLASTSEILLPSSNLALSTSLLNDLGSHLNSCPSDYYVVAYQPGVHSTDFATRKSAPRLGAKMTGTDEAIRSTSSIHEVSGVMDAKEVQNMIGNACGAETTVIDASTGSHPSSFGDAPRVIAVDFPMLSLGPDRAQQLSDNDGFLSDIIDRIPSSKKYTLLYVTSPREFEDTVYRPDDESYQEPLRTELKRDYSDYTRQDSSSKKTLFREYQYLTPGLFMGLFAVFVCIMILYVGIQALLSLEVPYAAFEKDTFSAVQKKQQ</sequence>
<keyword evidence="5 11" id="KW-0732">Signal</keyword>
<evidence type="ECO:0000256" key="1">
    <source>
        <dbReference type="ARBA" id="ARBA00004115"/>
    </source>
</evidence>
<dbReference type="GO" id="GO:0071555">
    <property type="term" value="P:cell wall organization"/>
    <property type="evidence" value="ECO:0007669"/>
    <property type="project" value="UniProtKB-KW"/>
</dbReference>
<dbReference type="OrthoDB" id="9985059at2759"/>
<keyword evidence="9" id="KW-0961">Cell wall biogenesis/degradation</keyword>
<dbReference type="PANTHER" id="PTHR28285">
    <property type="entry name" value="PROTEIN BIG1"/>
    <property type="match status" value="1"/>
</dbReference>
<evidence type="ECO:0000313" key="14">
    <source>
        <dbReference type="Proteomes" id="UP000184300"/>
    </source>
</evidence>
<evidence type="ECO:0000256" key="4">
    <source>
        <dbReference type="ARBA" id="ARBA00022692"/>
    </source>
</evidence>
<dbReference type="PANTHER" id="PTHR28285:SF1">
    <property type="entry name" value="PROTEIN BIG1"/>
    <property type="match status" value="1"/>
</dbReference>
<dbReference type="InterPro" id="IPR046756">
    <property type="entry name" value="VAS1/VOA1_TM"/>
</dbReference>
<evidence type="ECO:0000256" key="9">
    <source>
        <dbReference type="ARBA" id="ARBA00023316"/>
    </source>
</evidence>
<evidence type="ECO:0000256" key="10">
    <source>
        <dbReference type="SAM" id="Phobius"/>
    </source>
</evidence>
<evidence type="ECO:0000256" key="7">
    <source>
        <dbReference type="ARBA" id="ARBA00022989"/>
    </source>
</evidence>
<proteinExistence type="inferred from homology"/>
<evidence type="ECO:0000256" key="2">
    <source>
        <dbReference type="ARBA" id="ARBA00008203"/>
    </source>
</evidence>
<dbReference type="GO" id="GO:0009272">
    <property type="term" value="P:fungal-type cell wall biogenesis"/>
    <property type="evidence" value="ECO:0007669"/>
    <property type="project" value="TreeGrafter"/>
</dbReference>
<keyword evidence="8 10" id="KW-0472">Membrane</keyword>
<name>A0A1L9VB79_ASPGL</name>
<evidence type="ECO:0000256" key="8">
    <source>
        <dbReference type="ARBA" id="ARBA00023136"/>
    </source>
</evidence>
<feature type="signal peptide" evidence="11">
    <location>
        <begin position="1"/>
        <end position="18"/>
    </location>
</feature>
<evidence type="ECO:0000256" key="3">
    <source>
        <dbReference type="ARBA" id="ARBA00022089"/>
    </source>
</evidence>
<dbReference type="VEuPathDB" id="FungiDB:ASPGLDRAFT_50694"/>
<comment type="similarity">
    <text evidence="2">Belongs to the BIG1 family.</text>
</comment>
<reference evidence="14" key="1">
    <citation type="journal article" date="2017" name="Genome Biol.">
        <title>Comparative genomics reveals high biological diversity and specific adaptations in the industrially and medically important fungal genus Aspergillus.</title>
        <authorList>
            <person name="de Vries R.P."/>
            <person name="Riley R."/>
            <person name="Wiebenga A."/>
            <person name="Aguilar-Osorio G."/>
            <person name="Amillis S."/>
            <person name="Uchima C.A."/>
            <person name="Anderluh G."/>
            <person name="Asadollahi M."/>
            <person name="Askin M."/>
            <person name="Barry K."/>
            <person name="Battaglia E."/>
            <person name="Bayram O."/>
            <person name="Benocci T."/>
            <person name="Braus-Stromeyer S.A."/>
            <person name="Caldana C."/>
            <person name="Canovas D."/>
            <person name="Cerqueira G.C."/>
            <person name="Chen F."/>
            <person name="Chen W."/>
            <person name="Choi C."/>
            <person name="Clum A."/>
            <person name="Dos Santos R.A."/>
            <person name="Damasio A.R."/>
            <person name="Diallinas G."/>
            <person name="Emri T."/>
            <person name="Fekete E."/>
            <person name="Flipphi M."/>
            <person name="Freyberg S."/>
            <person name="Gallo A."/>
            <person name="Gournas C."/>
            <person name="Habgood R."/>
            <person name="Hainaut M."/>
            <person name="Harispe M.L."/>
            <person name="Henrissat B."/>
            <person name="Hilden K.S."/>
            <person name="Hope R."/>
            <person name="Hossain A."/>
            <person name="Karabika E."/>
            <person name="Karaffa L."/>
            <person name="Karanyi Z."/>
            <person name="Krasevec N."/>
            <person name="Kuo A."/>
            <person name="Kusch H."/>
            <person name="LaButti K."/>
            <person name="Lagendijk E.L."/>
            <person name="Lapidus A."/>
            <person name="Levasseur A."/>
            <person name="Lindquist E."/>
            <person name="Lipzen A."/>
            <person name="Logrieco A.F."/>
            <person name="MacCabe A."/>
            <person name="Maekelae M.R."/>
            <person name="Malavazi I."/>
            <person name="Melin P."/>
            <person name="Meyer V."/>
            <person name="Mielnichuk N."/>
            <person name="Miskei M."/>
            <person name="Molnar A.P."/>
            <person name="Mule G."/>
            <person name="Ngan C.Y."/>
            <person name="Orejas M."/>
            <person name="Orosz E."/>
            <person name="Ouedraogo J.P."/>
            <person name="Overkamp K.M."/>
            <person name="Park H.-S."/>
            <person name="Perrone G."/>
            <person name="Piumi F."/>
            <person name="Punt P.J."/>
            <person name="Ram A.F."/>
            <person name="Ramon A."/>
            <person name="Rauscher S."/>
            <person name="Record E."/>
            <person name="Riano-Pachon D.M."/>
            <person name="Robert V."/>
            <person name="Roehrig J."/>
            <person name="Ruller R."/>
            <person name="Salamov A."/>
            <person name="Salih N.S."/>
            <person name="Samson R.A."/>
            <person name="Sandor E."/>
            <person name="Sanguinetti M."/>
            <person name="Schuetze T."/>
            <person name="Sepcic K."/>
            <person name="Shelest E."/>
            <person name="Sherlock G."/>
            <person name="Sophianopoulou V."/>
            <person name="Squina F.M."/>
            <person name="Sun H."/>
            <person name="Susca A."/>
            <person name="Todd R.B."/>
            <person name="Tsang A."/>
            <person name="Unkles S.E."/>
            <person name="van de Wiele N."/>
            <person name="van Rossen-Uffink D."/>
            <person name="Oliveira J.V."/>
            <person name="Vesth T.C."/>
            <person name="Visser J."/>
            <person name="Yu J.-H."/>
            <person name="Zhou M."/>
            <person name="Andersen M.R."/>
            <person name="Archer D.B."/>
            <person name="Baker S.E."/>
            <person name="Benoit I."/>
            <person name="Brakhage A.A."/>
            <person name="Braus G.H."/>
            <person name="Fischer R."/>
            <person name="Frisvad J.C."/>
            <person name="Goldman G.H."/>
            <person name="Houbraken J."/>
            <person name="Oakley B."/>
            <person name="Pocsi I."/>
            <person name="Scazzocchio C."/>
            <person name="Seiboth B."/>
            <person name="vanKuyk P.A."/>
            <person name="Wortman J."/>
            <person name="Dyer P.S."/>
            <person name="Grigoriev I.V."/>
        </authorList>
    </citation>
    <scope>NUCLEOTIDE SEQUENCE [LARGE SCALE GENOMIC DNA]</scope>
    <source>
        <strain evidence="14">CBS 516.65</strain>
    </source>
</reference>
<dbReference type="EMBL" id="KV878907">
    <property type="protein sequence ID" value="OJJ81163.1"/>
    <property type="molecule type" value="Genomic_DNA"/>
</dbReference>
<dbReference type="GO" id="GO:0005789">
    <property type="term" value="C:endoplasmic reticulum membrane"/>
    <property type="evidence" value="ECO:0007669"/>
    <property type="project" value="UniProtKB-SubCell"/>
</dbReference>
<dbReference type="Proteomes" id="UP000184300">
    <property type="component" value="Unassembled WGS sequence"/>
</dbReference>
<keyword evidence="4 10" id="KW-0812">Transmembrane</keyword>
<evidence type="ECO:0000259" key="12">
    <source>
        <dbReference type="Pfam" id="PF20520"/>
    </source>
</evidence>
<dbReference type="AlphaFoldDB" id="A0A1L9VB79"/>
<accession>A0A1L9VB79</accession>
<dbReference type="InterPro" id="IPR037654">
    <property type="entry name" value="Big1"/>
</dbReference>
<feature type="transmembrane region" description="Helical" evidence="10">
    <location>
        <begin position="238"/>
        <end position="261"/>
    </location>
</feature>
<evidence type="ECO:0000256" key="6">
    <source>
        <dbReference type="ARBA" id="ARBA00022824"/>
    </source>
</evidence>